<sequence>MDYTSYIPSSNYYIVDDESEEQMEGVAYQYGDIEKIIDFDSVTEIIEVDTTMEIDTITENLKTVSIDDGKRKYKKYTLQQIRLFIQIMQDEGTTVPKAAVRCNIPRQSAYSLLKEFNANNASALPGFAPKAKNRDTKQKLFPHHILFLIMYLDNNKSSMPRLAK</sequence>
<protein>
    <submittedName>
        <fullName evidence="1">Uncharacterized protein</fullName>
    </submittedName>
</protein>
<accession>A0A8H7QGF7</accession>
<dbReference type="EMBL" id="JAEPRC010000765">
    <property type="protein sequence ID" value="KAG2192033.1"/>
    <property type="molecule type" value="Genomic_DNA"/>
</dbReference>
<keyword evidence="2" id="KW-1185">Reference proteome</keyword>
<organism evidence="1 2">
    <name type="scientific">Mucor plumbeus</name>
    <dbReference type="NCBI Taxonomy" id="97098"/>
    <lineage>
        <taxon>Eukaryota</taxon>
        <taxon>Fungi</taxon>
        <taxon>Fungi incertae sedis</taxon>
        <taxon>Mucoromycota</taxon>
        <taxon>Mucoromycotina</taxon>
        <taxon>Mucoromycetes</taxon>
        <taxon>Mucorales</taxon>
        <taxon>Mucorineae</taxon>
        <taxon>Mucoraceae</taxon>
        <taxon>Mucor</taxon>
    </lineage>
</organism>
<dbReference type="OrthoDB" id="2284298at2759"/>
<name>A0A8H7QGF7_9FUNG</name>
<comment type="caution">
    <text evidence="1">The sequence shown here is derived from an EMBL/GenBank/DDBJ whole genome shotgun (WGS) entry which is preliminary data.</text>
</comment>
<dbReference type="AlphaFoldDB" id="A0A8H7QGF7"/>
<evidence type="ECO:0000313" key="1">
    <source>
        <dbReference type="EMBL" id="KAG2192033.1"/>
    </source>
</evidence>
<evidence type="ECO:0000313" key="2">
    <source>
        <dbReference type="Proteomes" id="UP000650833"/>
    </source>
</evidence>
<proteinExistence type="predicted"/>
<reference evidence="1" key="1">
    <citation type="submission" date="2020-12" db="EMBL/GenBank/DDBJ databases">
        <title>Metabolic potential, ecology and presence of endohyphal bacteria is reflected in genomic diversity of Mucoromycotina.</title>
        <authorList>
            <person name="Muszewska A."/>
            <person name="Okrasinska A."/>
            <person name="Steczkiewicz K."/>
            <person name="Drgas O."/>
            <person name="Orlowska M."/>
            <person name="Perlinska-Lenart U."/>
            <person name="Aleksandrzak-Piekarczyk T."/>
            <person name="Szatraj K."/>
            <person name="Zielenkiewicz U."/>
            <person name="Pilsyk S."/>
            <person name="Malc E."/>
            <person name="Mieczkowski P."/>
            <person name="Kruszewska J.S."/>
            <person name="Biernat P."/>
            <person name="Pawlowska J."/>
        </authorList>
    </citation>
    <scope>NUCLEOTIDE SEQUENCE</scope>
    <source>
        <strain evidence="1">CBS 226.32</strain>
    </source>
</reference>
<dbReference type="Proteomes" id="UP000650833">
    <property type="component" value="Unassembled WGS sequence"/>
</dbReference>
<gene>
    <name evidence="1" type="ORF">INT46_003860</name>
</gene>